<comment type="similarity">
    <text evidence="6">Belongs to the peroxidase family.</text>
</comment>
<keyword evidence="3" id="KW-0479">Metal-binding</keyword>
<dbReference type="PANTHER" id="PTHR31356">
    <property type="entry name" value="THYLAKOID LUMENAL 29 KDA PROTEIN, CHLOROPLASTIC-RELATED"/>
    <property type="match status" value="1"/>
</dbReference>
<dbReference type="GO" id="GO:0046872">
    <property type="term" value="F:metal ion binding"/>
    <property type="evidence" value="ECO:0007669"/>
    <property type="project" value="UniProtKB-UniRule"/>
</dbReference>
<proteinExistence type="inferred from homology"/>
<keyword evidence="5" id="KW-0408">Iron</keyword>
<organism evidence="10 11">
    <name type="scientific">Mycena metata</name>
    <dbReference type="NCBI Taxonomy" id="1033252"/>
    <lineage>
        <taxon>Eukaryota</taxon>
        <taxon>Fungi</taxon>
        <taxon>Dikarya</taxon>
        <taxon>Basidiomycota</taxon>
        <taxon>Agaricomycotina</taxon>
        <taxon>Agaricomycetes</taxon>
        <taxon>Agaricomycetidae</taxon>
        <taxon>Agaricales</taxon>
        <taxon>Marasmiineae</taxon>
        <taxon>Mycenaceae</taxon>
        <taxon>Mycena</taxon>
    </lineage>
</organism>
<feature type="domain" description="Plant heme peroxidase family profile" evidence="9">
    <location>
        <begin position="172"/>
        <end position="292"/>
    </location>
</feature>
<dbReference type="InterPro" id="IPR010255">
    <property type="entry name" value="Haem_peroxidase_sf"/>
</dbReference>
<dbReference type="GO" id="GO:0034599">
    <property type="term" value="P:cellular response to oxidative stress"/>
    <property type="evidence" value="ECO:0007669"/>
    <property type="project" value="InterPro"/>
</dbReference>
<dbReference type="GO" id="GO:0004601">
    <property type="term" value="F:peroxidase activity"/>
    <property type="evidence" value="ECO:0007669"/>
    <property type="project" value="UniProtKB-KW"/>
</dbReference>
<evidence type="ECO:0000256" key="2">
    <source>
        <dbReference type="ARBA" id="ARBA00022617"/>
    </source>
</evidence>
<evidence type="ECO:0000256" key="4">
    <source>
        <dbReference type="ARBA" id="ARBA00023002"/>
    </source>
</evidence>
<keyword evidence="1 7" id="KW-0575">Peroxidase</keyword>
<dbReference type="Gene3D" id="1.10.520.10">
    <property type="match status" value="1"/>
</dbReference>
<dbReference type="Gene3D" id="1.10.420.10">
    <property type="entry name" value="Peroxidase, domain 2"/>
    <property type="match status" value="1"/>
</dbReference>
<dbReference type="EC" id="1.11.1.-" evidence="7"/>
<evidence type="ECO:0000313" key="11">
    <source>
        <dbReference type="Proteomes" id="UP001215598"/>
    </source>
</evidence>
<dbReference type="SUPFAM" id="SSF48113">
    <property type="entry name" value="Heme-dependent peroxidases"/>
    <property type="match status" value="1"/>
</dbReference>
<dbReference type="PANTHER" id="PTHR31356:SF53">
    <property type="entry name" value="HEME PEROXIDASE"/>
    <property type="match status" value="1"/>
</dbReference>
<evidence type="ECO:0000256" key="3">
    <source>
        <dbReference type="ARBA" id="ARBA00022723"/>
    </source>
</evidence>
<evidence type="ECO:0000256" key="5">
    <source>
        <dbReference type="ARBA" id="ARBA00023004"/>
    </source>
</evidence>
<accession>A0AAD7I4N7</accession>
<evidence type="ECO:0000313" key="10">
    <source>
        <dbReference type="EMBL" id="KAJ7734099.1"/>
    </source>
</evidence>
<name>A0AAD7I4N7_9AGAR</name>
<feature type="region of interest" description="Disordered" evidence="8">
    <location>
        <begin position="1"/>
        <end position="23"/>
    </location>
</feature>
<evidence type="ECO:0000256" key="1">
    <source>
        <dbReference type="ARBA" id="ARBA00022559"/>
    </source>
</evidence>
<keyword evidence="4 7" id="KW-0560">Oxidoreductase</keyword>
<gene>
    <name evidence="10" type="ORF">B0H16DRAFT_1731934</name>
</gene>
<dbReference type="Pfam" id="PF00141">
    <property type="entry name" value="peroxidase"/>
    <property type="match status" value="1"/>
</dbReference>
<comment type="caution">
    <text evidence="10">The sequence shown here is derived from an EMBL/GenBank/DDBJ whole genome shotgun (WGS) entry which is preliminary data.</text>
</comment>
<evidence type="ECO:0000259" key="9">
    <source>
        <dbReference type="PROSITE" id="PS50873"/>
    </source>
</evidence>
<dbReference type="GO" id="GO:0020037">
    <property type="term" value="F:heme binding"/>
    <property type="evidence" value="ECO:0007669"/>
    <property type="project" value="UniProtKB-UniRule"/>
</dbReference>
<dbReference type="AlphaFoldDB" id="A0AAD7I4N7"/>
<dbReference type="PROSITE" id="PS50873">
    <property type="entry name" value="PEROXIDASE_4"/>
    <property type="match status" value="1"/>
</dbReference>
<dbReference type="InterPro" id="IPR044831">
    <property type="entry name" value="Ccp1-like"/>
</dbReference>
<dbReference type="EMBL" id="JARKIB010000134">
    <property type="protein sequence ID" value="KAJ7734099.1"/>
    <property type="molecule type" value="Genomic_DNA"/>
</dbReference>
<evidence type="ECO:0000256" key="6">
    <source>
        <dbReference type="RuleBase" id="RU004241"/>
    </source>
</evidence>
<dbReference type="Proteomes" id="UP001215598">
    <property type="component" value="Unassembled WGS sequence"/>
</dbReference>
<evidence type="ECO:0000256" key="8">
    <source>
        <dbReference type="SAM" id="MobiDB-lite"/>
    </source>
</evidence>
<feature type="compositionally biased region" description="Polar residues" evidence="8">
    <location>
        <begin position="1"/>
        <end position="11"/>
    </location>
</feature>
<dbReference type="InterPro" id="IPR002016">
    <property type="entry name" value="Haem_peroxidase"/>
</dbReference>
<dbReference type="GO" id="GO:0042744">
    <property type="term" value="P:hydrogen peroxide catabolic process"/>
    <property type="evidence" value="ECO:0007669"/>
    <property type="project" value="TreeGrafter"/>
</dbReference>
<sequence length="318" mass="34302">MKLGSKSSTTDTGRRLPPIENRDMGFSPVTSTLKIVRSLGKCILPPNLDALVETLRFDLDKNSIAPFIKPCNTFAFDPNKVFGGPSDTRRLVDELLVEPETDGVSCVARMSRTRFVRWVPVSFPRSATHLVQAYHDMATYNITDGTGARPENAGDGFNNTAAAFILIANRYVSIADALVIGTIIAIENCGGPEITFRGRVDAGEANAPGVPQPQDDISTHIADFARQGFSQTEMIGLVACGHTFGGVQHVPFPDIVPVLNDTTNTESVGHFDTTPVTFDNNVATQYISGTTLNPLVVGLNETKNSDKRIFGSDDAARD</sequence>
<keyword evidence="11" id="KW-1185">Reference proteome</keyword>
<protein>
    <recommendedName>
        <fullName evidence="7">Peroxidase</fullName>
        <ecNumber evidence="7">1.11.1.-</ecNumber>
    </recommendedName>
</protein>
<reference evidence="10" key="1">
    <citation type="submission" date="2023-03" db="EMBL/GenBank/DDBJ databases">
        <title>Massive genome expansion in bonnet fungi (Mycena s.s.) driven by repeated elements and novel gene families across ecological guilds.</title>
        <authorList>
            <consortium name="Lawrence Berkeley National Laboratory"/>
            <person name="Harder C.B."/>
            <person name="Miyauchi S."/>
            <person name="Viragh M."/>
            <person name="Kuo A."/>
            <person name="Thoen E."/>
            <person name="Andreopoulos B."/>
            <person name="Lu D."/>
            <person name="Skrede I."/>
            <person name="Drula E."/>
            <person name="Henrissat B."/>
            <person name="Morin E."/>
            <person name="Kohler A."/>
            <person name="Barry K."/>
            <person name="LaButti K."/>
            <person name="Morin E."/>
            <person name="Salamov A."/>
            <person name="Lipzen A."/>
            <person name="Mereny Z."/>
            <person name="Hegedus B."/>
            <person name="Baldrian P."/>
            <person name="Stursova M."/>
            <person name="Weitz H."/>
            <person name="Taylor A."/>
            <person name="Grigoriev I.V."/>
            <person name="Nagy L.G."/>
            <person name="Martin F."/>
            <person name="Kauserud H."/>
        </authorList>
    </citation>
    <scope>NUCLEOTIDE SEQUENCE</scope>
    <source>
        <strain evidence="10">CBHHK182m</strain>
    </source>
</reference>
<dbReference type="GO" id="GO:0000302">
    <property type="term" value="P:response to reactive oxygen species"/>
    <property type="evidence" value="ECO:0007669"/>
    <property type="project" value="TreeGrafter"/>
</dbReference>
<keyword evidence="2" id="KW-0349">Heme</keyword>
<evidence type="ECO:0000256" key="7">
    <source>
        <dbReference type="RuleBase" id="RU363051"/>
    </source>
</evidence>